<evidence type="ECO:0000256" key="1">
    <source>
        <dbReference type="SAM" id="Phobius"/>
    </source>
</evidence>
<dbReference type="PANTHER" id="PTHR23072:SF0">
    <property type="entry name" value="GPI ETHANOLAMINE PHOSPHATE TRANSFERASE 2"/>
    <property type="match status" value="1"/>
</dbReference>
<dbReference type="GO" id="GO:0005789">
    <property type="term" value="C:endoplasmic reticulum membrane"/>
    <property type="evidence" value="ECO:0007669"/>
    <property type="project" value="TreeGrafter"/>
</dbReference>
<gene>
    <name evidence="2" type="ORF">HAZT_HAZT010370</name>
</gene>
<accession>A0A6A0H4S4</accession>
<reference evidence="2" key="3">
    <citation type="submission" date="2019-06" db="EMBL/GenBank/DDBJ databases">
        <authorList>
            <person name="Poynton C."/>
            <person name="Hasenbein S."/>
            <person name="Benoit J.B."/>
            <person name="Sepulveda M.S."/>
            <person name="Poelchau M.F."/>
            <person name="Murali S.C."/>
            <person name="Chen S."/>
            <person name="Glastad K.M."/>
            <person name="Werren J.H."/>
            <person name="Vineis J.H."/>
            <person name="Bowen J.L."/>
            <person name="Friedrich M."/>
            <person name="Jones J."/>
            <person name="Robertson H.M."/>
            <person name="Feyereisen R."/>
            <person name="Mechler-Hickson A."/>
            <person name="Mathers N."/>
            <person name="Lee C.E."/>
            <person name="Colbourne J.K."/>
            <person name="Biales A."/>
            <person name="Johnston J.S."/>
            <person name="Wellborn G.A."/>
            <person name="Rosendale A.J."/>
            <person name="Cridge A.G."/>
            <person name="Munoz-Torres M.C."/>
            <person name="Bain P.A."/>
            <person name="Manny A.R."/>
            <person name="Major K.M."/>
            <person name="Lambert F.N."/>
            <person name="Vulpe C.D."/>
            <person name="Tuck P."/>
            <person name="Blalock B.J."/>
            <person name="Lin Y.-Y."/>
            <person name="Smith M.E."/>
            <person name="Ochoa-Acuna H."/>
            <person name="Chen M.-J.M."/>
            <person name="Childers C.P."/>
            <person name="Qu J."/>
            <person name="Dugan S."/>
            <person name="Lee S.L."/>
            <person name="Chao H."/>
            <person name="Dinh H."/>
            <person name="Han Y."/>
            <person name="Doddapaneni H."/>
            <person name="Worley K.C."/>
            <person name="Muzny D.M."/>
            <person name="Gibbs R.A."/>
            <person name="Richards S."/>
        </authorList>
    </citation>
    <scope>NUCLEOTIDE SEQUENCE</scope>
    <source>
        <strain evidence="2">HAZT.00-mixed</strain>
        <tissue evidence="2">Whole organism</tissue>
    </source>
</reference>
<protein>
    <recommendedName>
        <fullName evidence="3">GPI ethanolamine phosphate transferase 2</fullName>
    </recommendedName>
</protein>
<dbReference type="Pfam" id="PF01663">
    <property type="entry name" value="Phosphodiest"/>
    <property type="match status" value="1"/>
</dbReference>
<dbReference type="GO" id="GO:0006506">
    <property type="term" value="P:GPI anchor biosynthetic process"/>
    <property type="evidence" value="ECO:0007669"/>
    <property type="project" value="InterPro"/>
</dbReference>
<dbReference type="EMBL" id="JQDR03006753">
    <property type="protein sequence ID" value="KAA0199714.1"/>
    <property type="molecule type" value="Genomic_DNA"/>
</dbReference>
<sequence length="301" mass="33027">MKPITLLIEQLLVCSIIMAFLSGFIFFQPVGEPIVSNPVPLKGGIPKIFLMVVDGLRQDHVLTLHSDIDDGGSASIRFFGDDTWSAMFPGHFVFADPVSSFFVSDYTEVDRNVSRHLRSLFNGSEELASWDVAILHYLGLDHIGHSHGSKHRLIDDKLTQMSNVVRAANLRLEASGCNYLILVCGDHGMLDEGGHGGSSYEELHTAAVFMGPRVESRKSREQLMIRQVDLSSTLAVLSGVSVPASSVGVPLLSLLSPLVDAYDLLQLYKSEAKRLLHILEAASLPAGQILVLWGETYFHFP</sequence>
<dbReference type="InterPro" id="IPR002591">
    <property type="entry name" value="Phosphodiest/P_Trfase"/>
</dbReference>
<dbReference type="Gene3D" id="3.40.720.10">
    <property type="entry name" value="Alkaline Phosphatase, subunit A"/>
    <property type="match status" value="1"/>
</dbReference>
<dbReference type="Proteomes" id="UP000711488">
    <property type="component" value="Unassembled WGS sequence"/>
</dbReference>
<keyword evidence="1" id="KW-0812">Transmembrane</keyword>
<keyword evidence="1" id="KW-1133">Transmembrane helix</keyword>
<dbReference type="PANTHER" id="PTHR23072">
    <property type="entry name" value="PHOSPHATIDYLINOSITOL GLYCAN-RELATED"/>
    <property type="match status" value="1"/>
</dbReference>
<organism evidence="2">
    <name type="scientific">Hyalella azteca</name>
    <name type="common">Amphipod</name>
    <dbReference type="NCBI Taxonomy" id="294128"/>
    <lineage>
        <taxon>Eukaryota</taxon>
        <taxon>Metazoa</taxon>
        <taxon>Ecdysozoa</taxon>
        <taxon>Arthropoda</taxon>
        <taxon>Crustacea</taxon>
        <taxon>Multicrustacea</taxon>
        <taxon>Malacostraca</taxon>
        <taxon>Eumalacostraca</taxon>
        <taxon>Peracarida</taxon>
        <taxon>Amphipoda</taxon>
        <taxon>Senticaudata</taxon>
        <taxon>Talitrida</taxon>
        <taxon>Talitroidea</taxon>
        <taxon>Hyalellidae</taxon>
        <taxon>Hyalella</taxon>
    </lineage>
</organism>
<name>A0A6A0H4S4_HYAAZ</name>
<keyword evidence="1" id="KW-0472">Membrane</keyword>
<evidence type="ECO:0008006" key="3">
    <source>
        <dbReference type="Google" id="ProtNLM"/>
    </source>
</evidence>
<reference evidence="2" key="1">
    <citation type="submission" date="2014-08" db="EMBL/GenBank/DDBJ databases">
        <authorList>
            <person name="Murali S."/>
            <person name="Richards S."/>
            <person name="Bandaranaike D."/>
            <person name="Bellair M."/>
            <person name="Blankenburg K."/>
            <person name="Chao H."/>
            <person name="Dinh H."/>
            <person name="Doddapaneni H."/>
            <person name="Dugan-Rocha S."/>
            <person name="Elkadiri S."/>
            <person name="Gnanaolivu R."/>
            <person name="Hughes D."/>
            <person name="Lee S."/>
            <person name="Li M."/>
            <person name="Ming W."/>
            <person name="Munidasa M."/>
            <person name="Muniz J."/>
            <person name="Nguyen L."/>
            <person name="Osuji N."/>
            <person name="Pu L.-L."/>
            <person name="Puazo M."/>
            <person name="Skinner E."/>
            <person name="Qu C."/>
            <person name="Quiroz J."/>
            <person name="Raj R."/>
            <person name="Weissenberger G."/>
            <person name="Xin Y."/>
            <person name="Zou X."/>
            <person name="Han Y."/>
            <person name="Worley K."/>
            <person name="Muzny D."/>
            <person name="Gibbs R."/>
        </authorList>
    </citation>
    <scope>NUCLEOTIDE SEQUENCE</scope>
    <source>
        <strain evidence="2">HAZT.00-mixed</strain>
        <tissue evidence="2">Whole organism</tissue>
    </source>
</reference>
<feature type="transmembrane region" description="Helical" evidence="1">
    <location>
        <begin position="7"/>
        <end position="27"/>
    </location>
</feature>
<comment type="caution">
    <text evidence="2">The sequence shown here is derived from an EMBL/GenBank/DDBJ whole genome shotgun (WGS) entry which is preliminary data.</text>
</comment>
<proteinExistence type="predicted"/>
<dbReference type="InterPro" id="IPR017850">
    <property type="entry name" value="Alkaline_phosphatase_core_sf"/>
</dbReference>
<evidence type="ECO:0000313" key="2">
    <source>
        <dbReference type="EMBL" id="KAA0199714.1"/>
    </source>
</evidence>
<dbReference type="SUPFAM" id="SSF53649">
    <property type="entry name" value="Alkaline phosphatase-like"/>
    <property type="match status" value="1"/>
</dbReference>
<dbReference type="InterPro" id="IPR039527">
    <property type="entry name" value="PIGG/GPI7"/>
</dbReference>
<dbReference type="AlphaFoldDB" id="A0A6A0H4S4"/>
<reference evidence="2" key="2">
    <citation type="journal article" date="2018" name="Environ. Sci. Technol.">
        <title>The Toxicogenome of Hyalella azteca: A Model for Sediment Ecotoxicology and Evolutionary Toxicology.</title>
        <authorList>
            <person name="Poynton H.C."/>
            <person name="Hasenbein S."/>
            <person name="Benoit J.B."/>
            <person name="Sepulveda M.S."/>
            <person name="Poelchau M.F."/>
            <person name="Hughes D.S.T."/>
            <person name="Murali S.C."/>
            <person name="Chen S."/>
            <person name="Glastad K.M."/>
            <person name="Goodisman M.A.D."/>
            <person name="Werren J.H."/>
            <person name="Vineis J.H."/>
            <person name="Bowen J.L."/>
            <person name="Friedrich M."/>
            <person name="Jones J."/>
            <person name="Robertson H.M."/>
            <person name="Feyereisen R."/>
            <person name="Mechler-Hickson A."/>
            <person name="Mathers N."/>
            <person name="Lee C.E."/>
            <person name="Colbourne J.K."/>
            <person name="Biales A."/>
            <person name="Johnston J.S."/>
            <person name="Wellborn G.A."/>
            <person name="Rosendale A.J."/>
            <person name="Cridge A.G."/>
            <person name="Munoz-Torres M.C."/>
            <person name="Bain P.A."/>
            <person name="Manny A.R."/>
            <person name="Major K.M."/>
            <person name="Lambert F.N."/>
            <person name="Vulpe C.D."/>
            <person name="Tuck P."/>
            <person name="Blalock B.J."/>
            <person name="Lin Y.Y."/>
            <person name="Smith M.E."/>
            <person name="Ochoa-Acuna H."/>
            <person name="Chen M.M."/>
            <person name="Childers C.P."/>
            <person name="Qu J."/>
            <person name="Dugan S."/>
            <person name="Lee S.L."/>
            <person name="Chao H."/>
            <person name="Dinh H."/>
            <person name="Han Y."/>
            <person name="Doddapaneni H."/>
            <person name="Worley K.C."/>
            <person name="Muzny D.M."/>
            <person name="Gibbs R.A."/>
            <person name="Richards S."/>
        </authorList>
    </citation>
    <scope>NUCLEOTIDE SEQUENCE</scope>
    <source>
        <strain evidence="2">HAZT.00-mixed</strain>
        <tissue evidence="2">Whole organism</tissue>
    </source>
</reference>
<dbReference type="GO" id="GO:0051267">
    <property type="term" value="F:CP2 mannose-ethanolamine phosphotransferase activity"/>
    <property type="evidence" value="ECO:0007669"/>
    <property type="project" value="TreeGrafter"/>
</dbReference>